<protein>
    <recommendedName>
        <fullName evidence="4">Serpentine Receptor, class Z</fullName>
    </recommendedName>
</protein>
<feature type="transmembrane region" description="Helical" evidence="1">
    <location>
        <begin position="20"/>
        <end position="43"/>
    </location>
</feature>
<name>G0NQ79_CAEBE</name>
<dbReference type="HOGENOM" id="CLU_506464_0_0_1"/>
<keyword evidence="1" id="KW-0812">Transmembrane</keyword>
<feature type="transmembrane region" description="Helical" evidence="1">
    <location>
        <begin position="152"/>
        <end position="171"/>
    </location>
</feature>
<keyword evidence="3" id="KW-1185">Reference proteome</keyword>
<dbReference type="EMBL" id="GL379923">
    <property type="protein sequence ID" value="EGT35538.1"/>
    <property type="molecule type" value="Genomic_DNA"/>
</dbReference>
<dbReference type="eggNOG" id="ENOG502TJNF">
    <property type="taxonomic scope" value="Eukaryota"/>
</dbReference>
<gene>
    <name evidence="2" type="ORF">CAEBREN_03358</name>
</gene>
<evidence type="ECO:0000313" key="2">
    <source>
        <dbReference type="EMBL" id="EGT35538.1"/>
    </source>
</evidence>
<dbReference type="PANTHER" id="PTHR31720">
    <property type="entry name" value="SERPENTINE RECEPTOR, CLASS Z-RELATED"/>
    <property type="match status" value="1"/>
</dbReference>
<keyword evidence="1" id="KW-1133">Transmembrane helix</keyword>
<dbReference type="Proteomes" id="UP000008068">
    <property type="component" value="Unassembled WGS sequence"/>
</dbReference>
<evidence type="ECO:0008006" key="4">
    <source>
        <dbReference type="Google" id="ProtNLM"/>
    </source>
</evidence>
<feature type="transmembrane region" description="Helical" evidence="1">
    <location>
        <begin position="94"/>
        <end position="125"/>
    </location>
</feature>
<evidence type="ECO:0000313" key="3">
    <source>
        <dbReference type="Proteomes" id="UP000008068"/>
    </source>
</evidence>
<accession>G0NQ79</accession>
<dbReference type="InParanoid" id="G0NQ79"/>
<feature type="transmembrane region" description="Helical" evidence="1">
    <location>
        <begin position="353"/>
        <end position="374"/>
    </location>
</feature>
<evidence type="ECO:0000256" key="1">
    <source>
        <dbReference type="SAM" id="Phobius"/>
    </source>
</evidence>
<organism evidence="3">
    <name type="scientific">Caenorhabditis brenneri</name>
    <name type="common">Nematode worm</name>
    <dbReference type="NCBI Taxonomy" id="135651"/>
    <lineage>
        <taxon>Eukaryota</taxon>
        <taxon>Metazoa</taxon>
        <taxon>Ecdysozoa</taxon>
        <taxon>Nematoda</taxon>
        <taxon>Chromadorea</taxon>
        <taxon>Rhabditida</taxon>
        <taxon>Rhabditina</taxon>
        <taxon>Rhabditomorpha</taxon>
        <taxon>Rhabditoidea</taxon>
        <taxon>Rhabditidae</taxon>
        <taxon>Peloderinae</taxon>
        <taxon>Caenorhabditis</taxon>
    </lineage>
</organism>
<feature type="transmembrane region" description="Helical" evidence="1">
    <location>
        <begin position="219"/>
        <end position="246"/>
    </location>
</feature>
<feature type="transmembrane region" description="Helical" evidence="1">
    <location>
        <begin position="69"/>
        <end position="88"/>
    </location>
</feature>
<dbReference type="OMA" id="CCCHYYI"/>
<feature type="transmembrane region" description="Helical" evidence="1">
    <location>
        <begin position="386"/>
        <end position="406"/>
    </location>
</feature>
<dbReference type="Pfam" id="PF10325">
    <property type="entry name" value="7TM_GPCR_Srz"/>
    <property type="match status" value="2"/>
</dbReference>
<reference evidence="3" key="1">
    <citation type="submission" date="2011-07" db="EMBL/GenBank/DDBJ databases">
        <authorList>
            <consortium name="Caenorhabditis brenneri Sequencing and Analysis Consortium"/>
            <person name="Wilson R.K."/>
        </authorList>
    </citation>
    <scope>NUCLEOTIDE SEQUENCE [LARGE SCALE GENOMIC DNA]</scope>
    <source>
        <strain evidence="3">PB2801</strain>
    </source>
</reference>
<sequence>MNNTHLAENLKNISKGSLILFYFFAIILIFFGCLVLLPFYVYVNKVNRSRDEKTLVFPITNHFYKMIRVTYVLFLAMLVFVGMTVVLMGKHIYITVFLVLIIFLCYITLSVIFQVFHVFISLLAIQRVILHFFPQTETFIAKNQHKLFKRTWCIYLIFGIKDFISVITYIICLKNDTCDQEKPEQSAKIYLPTNCFYIGSHISFHPDCILLLLGSPSHYLIVLLFLFFVICFIILLSIIQVFHLLISLLAIQRVFLHFFPENEKYLVLIQNYLIKKSWCIYLIFVIKDTINYSSVLQCLQCYQRSHNLIHTIIFLILNGLLYTSAFLYVPIIFNIRKHSYLASFKLNNPQKYIFSQAIFILVFKSASFPIIYFLHSMDYSPELLKFLILLMDVMIIPLIVQISYLFCNRRNVRTLISSVKFLEFMRSSRRDNSVKPMIYSLESVNESVL</sequence>
<feature type="transmembrane region" description="Helical" evidence="1">
    <location>
        <begin position="312"/>
        <end position="333"/>
    </location>
</feature>
<keyword evidence="1" id="KW-0472">Membrane</keyword>
<dbReference type="AlphaFoldDB" id="G0NQ79"/>
<proteinExistence type="predicted"/>
<dbReference type="InterPro" id="IPR018817">
    <property type="entry name" value="7TM_GPCR_serpentine_rcpt_Srz"/>
</dbReference>